<dbReference type="SUPFAM" id="SSF53335">
    <property type="entry name" value="S-adenosyl-L-methionine-dependent methyltransferases"/>
    <property type="match status" value="1"/>
</dbReference>
<protein>
    <recommendedName>
        <fullName evidence="7 9">tRNA (guanine(26)-N(2))-dimethyltransferase</fullName>
        <ecNumber evidence="7 9">2.1.1.216</ecNumber>
    </recommendedName>
</protein>
<evidence type="ECO:0000256" key="1">
    <source>
        <dbReference type="ARBA" id="ARBA00022555"/>
    </source>
</evidence>
<keyword evidence="4 9" id="KW-0949">S-adenosyl-L-methionine</keyword>
<comment type="similarity">
    <text evidence="9">Belongs to the class I-like SAM-binding methyltransferase superfamily. Trm1 family.</text>
</comment>
<keyword evidence="6 9" id="KW-0694">RNA-binding</keyword>
<dbReference type="FunCoup" id="A0A448YJZ7">
    <property type="interactions" value="1206"/>
</dbReference>
<dbReference type="GO" id="GO:0160104">
    <property type="term" value="F:tRNA (guanine(26)-N2)-dimethyltransferase activity"/>
    <property type="evidence" value="ECO:0007669"/>
    <property type="project" value="UniProtKB-UniRule"/>
</dbReference>
<dbReference type="EMBL" id="CAACVR010000011">
    <property type="protein sequence ID" value="VEU21216.1"/>
    <property type="molecule type" value="Genomic_DNA"/>
</dbReference>
<evidence type="ECO:0000256" key="5">
    <source>
        <dbReference type="ARBA" id="ARBA00022694"/>
    </source>
</evidence>
<keyword evidence="2 9" id="KW-0489">Methyltransferase</keyword>
<comment type="catalytic activity">
    <reaction evidence="8 9">
        <text>guanosine(26) in tRNA + 2 S-adenosyl-L-methionine = N(2)-dimethylguanosine(26) in tRNA + 2 S-adenosyl-L-homocysteine + 2 H(+)</text>
        <dbReference type="Rhea" id="RHEA:43140"/>
        <dbReference type="Rhea" id="RHEA-COMP:10359"/>
        <dbReference type="Rhea" id="RHEA-COMP:10360"/>
        <dbReference type="ChEBI" id="CHEBI:15378"/>
        <dbReference type="ChEBI" id="CHEBI:57856"/>
        <dbReference type="ChEBI" id="CHEBI:59789"/>
        <dbReference type="ChEBI" id="CHEBI:74269"/>
        <dbReference type="ChEBI" id="CHEBI:74513"/>
        <dbReference type="EC" id="2.1.1.216"/>
    </reaction>
</comment>
<dbReference type="InParanoid" id="A0A448YJZ7"/>
<dbReference type="Gene3D" id="3.30.56.70">
    <property type="entry name" value="N2,N2-dimethylguanosine tRNA methyltransferase, C-terminal domain"/>
    <property type="match status" value="1"/>
</dbReference>
<dbReference type="PANTHER" id="PTHR10631:SF3">
    <property type="entry name" value="TRNA (GUANINE(26)-N(2))-DIMETHYLTRANSFERASE"/>
    <property type="match status" value="1"/>
</dbReference>
<name>A0A448YJZ7_BRENA</name>
<dbReference type="InterPro" id="IPR042296">
    <property type="entry name" value="tRNA_met_Trm1_C"/>
</dbReference>
<evidence type="ECO:0000313" key="10">
    <source>
        <dbReference type="EMBL" id="VEU21216.1"/>
    </source>
</evidence>
<evidence type="ECO:0000256" key="2">
    <source>
        <dbReference type="ARBA" id="ARBA00022603"/>
    </source>
</evidence>
<evidence type="ECO:0000256" key="8">
    <source>
        <dbReference type="ARBA" id="ARBA00051897"/>
    </source>
</evidence>
<dbReference type="NCBIfam" id="TIGR00308">
    <property type="entry name" value="TRM1"/>
    <property type="match status" value="1"/>
</dbReference>
<dbReference type="Pfam" id="PF02005">
    <property type="entry name" value="TRM"/>
    <property type="match status" value="1"/>
</dbReference>
<dbReference type="PROSITE" id="PS51626">
    <property type="entry name" value="SAM_MT_TRM1"/>
    <property type="match status" value="1"/>
</dbReference>
<gene>
    <name evidence="10" type="ORF">BRENAR_LOCUS1951</name>
</gene>
<dbReference type="GO" id="GO:0000049">
    <property type="term" value="F:tRNA binding"/>
    <property type="evidence" value="ECO:0007669"/>
    <property type="project" value="UniProtKB-UniRule"/>
</dbReference>
<keyword evidence="3 9" id="KW-0808">Transferase</keyword>
<dbReference type="Proteomes" id="UP000290900">
    <property type="component" value="Unassembled WGS sequence"/>
</dbReference>
<dbReference type="InterPro" id="IPR002905">
    <property type="entry name" value="Trm1"/>
</dbReference>
<reference evidence="10 11" key="1">
    <citation type="submission" date="2018-12" db="EMBL/GenBank/DDBJ databases">
        <authorList>
            <person name="Tiukova I."/>
            <person name="Dainat J."/>
        </authorList>
    </citation>
    <scope>NUCLEOTIDE SEQUENCE [LARGE SCALE GENOMIC DNA]</scope>
</reference>
<keyword evidence="5 9" id="KW-0819">tRNA processing</keyword>
<evidence type="ECO:0000313" key="11">
    <source>
        <dbReference type="Proteomes" id="UP000290900"/>
    </source>
</evidence>
<evidence type="ECO:0000256" key="9">
    <source>
        <dbReference type="PROSITE-ProRule" id="PRU00958"/>
    </source>
</evidence>
<dbReference type="Gene3D" id="3.40.50.150">
    <property type="entry name" value="Vaccinia Virus protein VP39"/>
    <property type="match status" value="1"/>
</dbReference>
<dbReference type="OrthoDB" id="6349953at2759"/>
<dbReference type="InterPro" id="IPR029063">
    <property type="entry name" value="SAM-dependent_MTases_sf"/>
</dbReference>
<dbReference type="STRING" id="13370.A0A448YJZ7"/>
<dbReference type="GO" id="GO:0002940">
    <property type="term" value="P:tRNA N2-guanine methylation"/>
    <property type="evidence" value="ECO:0007669"/>
    <property type="project" value="TreeGrafter"/>
</dbReference>
<evidence type="ECO:0000256" key="6">
    <source>
        <dbReference type="ARBA" id="ARBA00022884"/>
    </source>
</evidence>
<dbReference type="GO" id="GO:0005634">
    <property type="term" value="C:nucleus"/>
    <property type="evidence" value="ECO:0007669"/>
    <property type="project" value="TreeGrafter"/>
</dbReference>
<evidence type="ECO:0000256" key="3">
    <source>
        <dbReference type="ARBA" id="ARBA00022679"/>
    </source>
</evidence>
<sequence length="522" mass="57847">MTTSPAIDPSKFDKLTEGSATILFPKNKVFYNPVQQYNRDLSCLAIRAFTELYLEENLAKKRKRNKQPEQNNVEAETIVEEDKLKAQPYAKIMEALSASGLRAIRYVKEVPLVDSVVANDLSKDAVASIDMNIEYNGVGKKVKSNQADAIQYMAQHRDEYHVIDLDPYGTAAPFMDSAIQAIKDGGMMLITCTDLGVLAGNGYPEKCFALYGGSNPGGDATHEAALRLVLNMISTTAAKYKKAIEPLLCLSIDFYVRLFIRVHTVPIKVKELASNTMLTYKCSGCYSTADQPLGKISSNKRGNKKFALATGPPVGAQCSFCGYTNHIGGPMYGGSLHNTDFIDRILELESKADKDIYKTLPRVHGMLTMAKNELDTHFYFKPSSVSSVLKIPAPSIDTTTAALGNLGYSASLTHAVPNCIKTDAPWEVIWFIGKKLAEKCQLDISKLRVTTAGYKILTNESIGKDIDLQKLKKEAGKEEMDELEWLFQPNEVSNELKKLRTIKIVRFQENPTKNWGPKSRPN</sequence>
<dbReference type="AlphaFoldDB" id="A0A448YJZ7"/>
<dbReference type="PANTHER" id="PTHR10631">
    <property type="entry name" value="N 2 ,N 2 -DIMETHYLGUANOSINE TRNA METHYLTRANSFERASE"/>
    <property type="match status" value="1"/>
</dbReference>
<evidence type="ECO:0000256" key="4">
    <source>
        <dbReference type="ARBA" id="ARBA00022691"/>
    </source>
</evidence>
<organism evidence="10 11">
    <name type="scientific">Brettanomyces naardenensis</name>
    <name type="common">Yeast</name>
    <dbReference type="NCBI Taxonomy" id="13370"/>
    <lineage>
        <taxon>Eukaryota</taxon>
        <taxon>Fungi</taxon>
        <taxon>Dikarya</taxon>
        <taxon>Ascomycota</taxon>
        <taxon>Saccharomycotina</taxon>
        <taxon>Pichiomycetes</taxon>
        <taxon>Pichiales</taxon>
        <taxon>Pichiaceae</taxon>
        <taxon>Brettanomyces</taxon>
    </lineage>
</organism>
<accession>A0A448YJZ7</accession>
<dbReference type="FunFam" id="3.30.56.70:FF:000001">
    <property type="entry name" value="tRNA (guanine(26)-N(2))-dimethyltransferase"/>
    <property type="match status" value="1"/>
</dbReference>
<keyword evidence="1 9" id="KW-0820">tRNA-binding</keyword>
<dbReference type="EC" id="2.1.1.216" evidence="7 9"/>
<keyword evidence="11" id="KW-1185">Reference proteome</keyword>
<proteinExistence type="inferred from homology"/>
<evidence type="ECO:0000256" key="7">
    <source>
        <dbReference type="ARBA" id="ARBA00039099"/>
    </source>
</evidence>